<protein>
    <submittedName>
        <fullName evidence="1">Uncharacterized protein</fullName>
    </submittedName>
</protein>
<proteinExistence type="predicted"/>
<dbReference type="Proteomes" id="UP001331515">
    <property type="component" value="Unassembled WGS sequence"/>
</dbReference>
<dbReference type="AlphaFoldDB" id="A0AAN8I080"/>
<evidence type="ECO:0000313" key="2">
    <source>
        <dbReference type="Proteomes" id="UP001331515"/>
    </source>
</evidence>
<comment type="caution">
    <text evidence="1">The sequence shown here is derived from an EMBL/GenBank/DDBJ whole genome shotgun (WGS) entry which is preliminary data.</text>
</comment>
<reference evidence="1 2" key="1">
    <citation type="journal article" date="2023" name="Mol. Biol. Evol.">
        <title>Genomics of Secondarily Temperate Adaptation in the Only Non-Antarctic Icefish.</title>
        <authorList>
            <person name="Rivera-Colon A.G."/>
            <person name="Rayamajhi N."/>
            <person name="Minhas B.F."/>
            <person name="Madrigal G."/>
            <person name="Bilyk K.T."/>
            <person name="Yoon V."/>
            <person name="Hune M."/>
            <person name="Gregory S."/>
            <person name="Cheng C.H.C."/>
            <person name="Catchen J.M."/>
        </authorList>
    </citation>
    <scope>NUCLEOTIDE SEQUENCE [LARGE SCALE GENOMIC DNA]</scope>
    <source>
        <tissue evidence="1">White muscle</tissue>
    </source>
</reference>
<gene>
    <name evidence="1" type="ORF">CgunFtcFv8_014762</name>
</gene>
<keyword evidence="2" id="KW-1185">Reference proteome</keyword>
<accession>A0AAN8I080</accession>
<dbReference type="EMBL" id="JAURVH010001514">
    <property type="protein sequence ID" value="KAK5934357.1"/>
    <property type="molecule type" value="Genomic_DNA"/>
</dbReference>
<evidence type="ECO:0000313" key="1">
    <source>
        <dbReference type="EMBL" id="KAK5934357.1"/>
    </source>
</evidence>
<organism evidence="1 2">
    <name type="scientific">Champsocephalus gunnari</name>
    <name type="common">Mackerel icefish</name>
    <dbReference type="NCBI Taxonomy" id="52237"/>
    <lineage>
        <taxon>Eukaryota</taxon>
        <taxon>Metazoa</taxon>
        <taxon>Chordata</taxon>
        <taxon>Craniata</taxon>
        <taxon>Vertebrata</taxon>
        <taxon>Euteleostomi</taxon>
        <taxon>Actinopterygii</taxon>
        <taxon>Neopterygii</taxon>
        <taxon>Teleostei</taxon>
        <taxon>Neoteleostei</taxon>
        <taxon>Acanthomorphata</taxon>
        <taxon>Eupercaria</taxon>
        <taxon>Perciformes</taxon>
        <taxon>Notothenioidei</taxon>
        <taxon>Channichthyidae</taxon>
        <taxon>Champsocephalus</taxon>
    </lineage>
</organism>
<sequence>MLSPPPCSSLCPRLLCSADPCPRQSHPGVLSPVQARSWPCLLLRHRPSVCVSALHLSFSNTVFPSVFVLLVCLCVSLHLEHS</sequence>
<name>A0AAN8I080_CHAGU</name>